<dbReference type="PANTHER" id="PTHR10183">
    <property type="entry name" value="CALPAIN"/>
    <property type="match status" value="1"/>
</dbReference>
<gene>
    <name evidence="8" type="ORF">CEUSTIGMA_g8682.t1</name>
</gene>
<feature type="domain" description="Calpain catalytic" evidence="7">
    <location>
        <begin position="76"/>
        <end position="375"/>
    </location>
</feature>
<dbReference type="Gene3D" id="3.90.70.10">
    <property type="entry name" value="Cysteine proteinases"/>
    <property type="match status" value="1"/>
</dbReference>
<dbReference type="Gene3D" id="2.60.120.380">
    <property type="match status" value="3"/>
</dbReference>
<comment type="caution">
    <text evidence="5">Lacks conserved residue(s) required for the propagation of feature annotation.</text>
</comment>
<dbReference type="Proteomes" id="UP000232323">
    <property type="component" value="Unassembled WGS sequence"/>
</dbReference>
<organism evidence="8 9">
    <name type="scientific">Chlamydomonas eustigma</name>
    <dbReference type="NCBI Taxonomy" id="1157962"/>
    <lineage>
        <taxon>Eukaryota</taxon>
        <taxon>Viridiplantae</taxon>
        <taxon>Chlorophyta</taxon>
        <taxon>core chlorophytes</taxon>
        <taxon>Chlorophyceae</taxon>
        <taxon>CS clade</taxon>
        <taxon>Chlamydomonadales</taxon>
        <taxon>Chlamydomonadaceae</taxon>
        <taxon>Chlamydomonas</taxon>
    </lineage>
</organism>
<dbReference type="Pfam" id="PF01067">
    <property type="entry name" value="Calpain_III"/>
    <property type="match status" value="2"/>
</dbReference>
<evidence type="ECO:0000256" key="1">
    <source>
        <dbReference type="ARBA" id="ARBA00007623"/>
    </source>
</evidence>
<comment type="similarity">
    <text evidence="1">Belongs to the peptidase C2 family.</text>
</comment>
<dbReference type="SMART" id="SM00230">
    <property type="entry name" value="CysPc"/>
    <property type="match status" value="1"/>
</dbReference>
<keyword evidence="2" id="KW-0645">Protease</keyword>
<proteinExistence type="inferred from homology"/>
<dbReference type="PANTHER" id="PTHR10183:SF379">
    <property type="entry name" value="CALPAIN-5"/>
    <property type="match status" value="1"/>
</dbReference>
<dbReference type="InterPro" id="IPR022682">
    <property type="entry name" value="Calpain_domain_III"/>
</dbReference>
<feature type="region of interest" description="Disordered" evidence="6">
    <location>
        <begin position="1"/>
        <end position="42"/>
    </location>
</feature>
<comment type="caution">
    <text evidence="8">The sequence shown here is derived from an EMBL/GenBank/DDBJ whole genome shotgun (WGS) entry which is preliminary data.</text>
</comment>
<dbReference type="GO" id="GO:0004198">
    <property type="term" value="F:calcium-dependent cysteine-type endopeptidase activity"/>
    <property type="evidence" value="ECO:0007669"/>
    <property type="project" value="InterPro"/>
</dbReference>
<keyword evidence="9" id="KW-1185">Reference proteome</keyword>
<evidence type="ECO:0000256" key="5">
    <source>
        <dbReference type="PROSITE-ProRule" id="PRU00239"/>
    </source>
</evidence>
<dbReference type="SMART" id="SM00720">
    <property type="entry name" value="calpain_III"/>
    <property type="match status" value="2"/>
</dbReference>
<dbReference type="InterPro" id="IPR001300">
    <property type="entry name" value="Peptidase_C2_calpain_cat"/>
</dbReference>
<sequence>MTPGIDSRPGTSGGKRNQGDNLASVASRLKSPMYVSDRAMPPEAETIRSIESKLQIGGGAQSEESFVMNNCGPEGLCVDSAFPPAPSSLYPDPNQLPVSAKDPIVWKRLTGAMYIPTSRTPKFLQSNMDNHQFLGALAAVSLKQDLLLDLIVSDDHAMQGAFTLQFYKHGCWHQVTVDNLLPCLDDPDDPRVAFACSSNSGELWPSLLEKAYAKVHGSYYALEGGSIGDILVDLTGGVVTKYRLDTFEGKKLAKTNAVWDQVCAALAGGSIIVCQGKSSRTEKAEPFLGLVRGKCYSVMEARGIPEGPLLLRLHCPWATGVWVGAWSNGSHEWQLPTMQSHQSHFAESLEDDATFWIAYEDFVSFFDRLHICRLFPASWHQLTLHCGWQGPSAGGPYFYRVGGEESTAQSPSSTWCCNPQFRITVRKSCDIIICLGQQDPRVVNRRHVKKLMRKQSIGLQVLRVPLSSLGRRWDVKNNELLQEVALTPSREASTSFRAEPDSAYIVVPYAGKPGEEGAFVLRAFSSAPLEMEQLPSPLSLVLGGHWQGYLAGGPKTASTFGSNPQYMISCRQRTQVVVSASRLDNRYAILKPAYSKDQCVGLMVLQPEKNGVEGGMGRCTSIKSQTQVLGEFGFNSMDEAVAMVTLEPETPCIVMPCLASAGLEAPYELRIMSGVPVELVPLPEVKCMVVKGSWGPETSGGCDLSPVWKRNPRFLLVLKENKSAKITLTRSGRDPKKLANVDDMIGFYILLASEPNGEIRGDLRRAIVFETTFVTTFDVTADKELKGGMPYIIMPCTYSPGRQGKFSMAVTSSIDFDLMEL</sequence>
<evidence type="ECO:0000256" key="6">
    <source>
        <dbReference type="SAM" id="MobiDB-lite"/>
    </source>
</evidence>
<dbReference type="AlphaFoldDB" id="A0A250XEP1"/>
<keyword evidence="4" id="KW-0788">Thiol protease</keyword>
<evidence type="ECO:0000313" key="9">
    <source>
        <dbReference type="Proteomes" id="UP000232323"/>
    </source>
</evidence>
<dbReference type="EMBL" id="BEGY01000063">
    <property type="protein sequence ID" value="GAX81250.1"/>
    <property type="molecule type" value="Genomic_DNA"/>
</dbReference>
<evidence type="ECO:0000313" key="8">
    <source>
        <dbReference type="EMBL" id="GAX81250.1"/>
    </source>
</evidence>
<dbReference type="GO" id="GO:0006508">
    <property type="term" value="P:proteolysis"/>
    <property type="evidence" value="ECO:0007669"/>
    <property type="project" value="UniProtKB-KW"/>
</dbReference>
<evidence type="ECO:0000259" key="7">
    <source>
        <dbReference type="PROSITE" id="PS50203"/>
    </source>
</evidence>
<dbReference type="STRING" id="1157962.A0A250XEP1"/>
<dbReference type="InterPro" id="IPR038765">
    <property type="entry name" value="Papain-like_cys_pep_sf"/>
</dbReference>
<protein>
    <recommendedName>
        <fullName evidence="7">Calpain catalytic domain-containing protein</fullName>
    </recommendedName>
</protein>
<dbReference type="OrthoDB" id="424753at2759"/>
<dbReference type="InterPro" id="IPR022683">
    <property type="entry name" value="Calpain_III"/>
</dbReference>
<name>A0A250XEP1_9CHLO</name>
<dbReference type="Pfam" id="PF00648">
    <property type="entry name" value="Peptidase_C2"/>
    <property type="match status" value="1"/>
</dbReference>
<keyword evidence="3" id="KW-0378">Hydrolase</keyword>
<dbReference type="InterPro" id="IPR036213">
    <property type="entry name" value="Calpain_III_sf"/>
</dbReference>
<evidence type="ECO:0000256" key="2">
    <source>
        <dbReference type="ARBA" id="ARBA00022670"/>
    </source>
</evidence>
<reference evidence="8 9" key="1">
    <citation type="submission" date="2017-08" db="EMBL/GenBank/DDBJ databases">
        <title>Acidophilic green algal genome provides insights into adaptation to an acidic environment.</title>
        <authorList>
            <person name="Hirooka S."/>
            <person name="Hirose Y."/>
            <person name="Kanesaki Y."/>
            <person name="Higuchi S."/>
            <person name="Fujiwara T."/>
            <person name="Onuma R."/>
            <person name="Era A."/>
            <person name="Ohbayashi R."/>
            <person name="Uzuka A."/>
            <person name="Nozaki H."/>
            <person name="Yoshikawa H."/>
            <person name="Miyagishima S.Y."/>
        </authorList>
    </citation>
    <scope>NUCLEOTIDE SEQUENCE [LARGE SCALE GENOMIC DNA]</scope>
    <source>
        <strain evidence="8 9">NIES-2499</strain>
    </source>
</reference>
<dbReference type="CDD" id="cd00044">
    <property type="entry name" value="CysPc"/>
    <property type="match status" value="1"/>
</dbReference>
<dbReference type="InterPro" id="IPR022684">
    <property type="entry name" value="Calpain_cysteine_protease"/>
</dbReference>
<dbReference type="SUPFAM" id="SSF54001">
    <property type="entry name" value="Cysteine proteinases"/>
    <property type="match status" value="1"/>
</dbReference>
<accession>A0A250XEP1</accession>
<evidence type="ECO:0000256" key="4">
    <source>
        <dbReference type="ARBA" id="ARBA00022807"/>
    </source>
</evidence>
<dbReference type="PRINTS" id="PR00704">
    <property type="entry name" value="CALPAIN"/>
</dbReference>
<dbReference type="PROSITE" id="PS50203">
    <property type="entry name" value="CALPAIN_CAT"/>
    <property type="match status" value="1"/>
</dbReference>
<evidence type="ECO:0000256" key="3">
    <source>
        <dbReference type="ARBA" id="ARBA00022801"/>
    </source>
</evidence>
<dbReference type="SUPFAM" id="SSF49758">
    <property type="entry name" value="Calpain large subunit, middle domain (domain III)"/>
    <property type="match status" value="3"/>
</dbReference>